<evidence type="ECO:0000313" key="1">
    <source>
        <dbReference type="EMBL" id="NLR67775.1"/>
    </source>
</evidence>
<organism evidence="1 2">
    <name type="scientific">Chitinophaga varians</name>
    <dbReference type="NCBI Taxonomy" id="2202339"/>
    <lineage>
        <taxon>Bacteria</taxon>
        <taxon>Pseudomonadati</taxon>
        <taxon>Bacteroidota</taxon>
        <taxon>Chitinophagia</taxon>
        <taxon>Chitinophagales</taxon>
        <taxon>Chitinophagaceae</taxon>
        <taxon>Chitinophaga</taxon>
    </lineage>
</organism>
<evidence type="ECO:0000313" key="2">
    <source>
        <dbReference type="Proteomes" id="UP000570474"/>
    </source>
</evidence>
<gene>
    <name evidence="1" type="ORF">HGH92_25950</name>
</gene>
<keyword evidence="2" id="KW-1185">Reference proteome</keyword>
<name>A0A847S2W9_9BACT</name>
<dbReference type="AlphaFoldDB" id="A0A847S2W9"/>
<dbReference type="EMBL" id="JABAIA010000003">
    <property type="protein sequence ID" value="NLR67775.1"/>
    <property type="molecule type" value="Genomic_DNA"/>
</dbReference>
<dbReference type="Proteomes" id="UP000570474">
    <property type="component" value="Unassembled WGS sequence"/>
</dbReference>
<protein>
    <submittedName>
        <fullName evidence="1">Uncharacterized protein</fullName>
    </submittedName>
</protein>
<accession>A0A847S2W9</accession>
<sequence>MNYVQASTGYSSGCRDLLRNLIHNMQVLCFDPTNAGNPYIDNLAHSYPHTLRTADYRSFLSEVKSHAVDAVLIGCNDRSWQEILRTRRMVTIARRKHPISLIVIQRFFAGPLPPWFVRIPPSLYDFRFDNYLSPAFLPQVVTVLAHRRKHLLRLHQDVPGIKGMIAIDQRMGGILQSTLALNHLITIPTEVDDNFEAKFRHQFPDFVVLHCHNSDGDFDIVRQTTHTIRRLHPGCIIYLTCADEALEYYSSRYRFHEYFYDELLTLPVIGKQLLTKLINHLSHRYHISFPVS</sequence>
<reference evidence="1 2" key="1">
    <citation type="submission" date="2020-04" db="EMBL/GenBank/DDBJ databases">
        <authorList>
            <person name="Yin C."/>
        </authorList>
    </citation>
    <scope>NUCLEOTIDE SEQUENCE [LARGE SCALE GENOMIC DNA]</scope>
    <source>
        <strain evidence="1 2">Ae27</strain>
    </source>
</reference>
<dbReference type="RefSeq" id="WP_168873719.1">
    <property type="nucleotide sequence ID" value="NZ_JABAIA010000003.1"/>
</dbReference>
<comment type="caution">
    <text evidence="1">The sequence shown here is derived from an EMBL/GenBank/DDBJ whole genome shotgun (WGS) entry which is preliminary data.</text>
</comment>
<proteinExistence type="predicted"/>